<keyword evidence="1" id="KW-0238">DNA-binding</keyword>
<dbReference type="PROSITE" id="PS50937">
    <property type="entry name" value="HTH_MERR_2"/>
    <property type="match status" value="1"/>
</dbReference>
<dbReference type="RefSeq" id="WP_270787586.1">
    <property type="nucleotide sequence ID" value="NZ_JAQFCR010000001.1"/>
</dbReference>
<feature type="domain" description="HTH merR-type" evidence="3">
    <location>
        <begin position="1"/>
        <end position="69"/>
    </location>
</feature>
<reference evidence="4" key="1">
    <citation type="submission" date="2023-03" db="EMBL/GenBank/DDBJ databases">
        <authorList>
            <person name="Shen W."/>
            <person name="Cai J."/>
        </authorList>
    </citation>
    <scope>NUCLEOTIDE SEQUENCE</scope>
    <source>
        <strain evidence="4">K72-2</strain>
    </source>
</reference>
<evidence type="ECO:0000313" key="5">
    <source>
        <dbReference type="Proteomes" id="UP001268896"/>
    </source>
</evidence>
<dbReference type="GO" id="GO:0003700">
    <property type="term" value="F:DNA-binding transcription factor activity"/>
    <property type="evidence" value="ECO:0007669"/>
    <property type="project" value="InterPro"/>
</dbReference>
<organism evidence="4 5">
    <name type="scientific">Enterococcus casseliflavus</name>
    <name type="common">Enterococcus flavescens</name>
    <dbReference type="NCBI Taxonomy" id="37734"/>
    <lineage>
        <taxon>Bacteria</taxon>
        <taxon>Bacillati</taxon>
        <taxon>Bacillota</taxon>
        <taxon>Bacilli</taxon>
        <taxon>Lactobacillales</taxon>
        <taxon>Enterococcaceae</taxon>
        <taxon>Enterococcus</taxon>
    </lineage>
</organism>
<dbReference type="AlphaFoldDB" id="A0AAW8UR83"/>
<sequence length="135" mass="15684">MNIKKVSELSGVSADTIRYYEKIGLIPAVKRNKNGVREFDDDDLKWITFTRQMRNAGLSIDGLSHYLALFEEGRGTVPERKQLLAEQIAVLREKISDMTEAVERLEYKLEHYDEHVLPTEERLRQHKANLVNQTL</sequence>
<dbReference type="PANTHER" id="PTHR30204:SF98">
    <property type="entry name" value="HTH-TYPE TRANSCRIPTIONAL REGULATOR ADHR"/>
    <property type="match status" value="1"/>
</dbReference>
<dbReference type="CDD" id="cd01109">
    <property type="entry name" value="HTH_YyaN"/>
    <property type="match status" value="1"/>
</dbReference>
<name>A0AAW8UR83_ENTCA</name>
<dbReference type="EMBL" id="JARQDV010000006">
    <property type="protein sequence ID" value="MDT2965226.1"/>
    <property type="molecule type" value="Genomic_DNA"/>
</dbReference>
<dbReference type="Proteomes" id="UP001268896">
    <property type="component" value="Unassembled WGS sequence"/>
</dbReference>
<dbReference type="Gene3D" id="1.10.1660.10">
    <property type="match status" value="1"/>
</dbReference>
<dbReference type="GO" id="GO:0003677">
    <property type="term" value="F:DNA binding"/>
    <property type="evidence" value="ECO:0007669"/>
    <property type="project" value="UniProtKB-KW"/>
</dbReference>
<feature type="coiled-coil region" evidence="2">
    <location>
        <begin position="81"/>
        <end position="108"/>
    </location>
</feature>
<protein>
    <submittedName>
        <fullName evidence="4">MerR family transcriptional regulator</fullName>
    </submittedName>
</protein>
<dbReference type="InterPro" id="IPR009061">
    <property type="entry name" value="DNA-bd_dom_put_sf"/>
</dbReference>
<accession>A0AAW8UR83</accession>
<evidence type="ECO:0000313" key="4">
    <source>
        <dbReference type="EMBL" id="MDT2965226.1"/>
    </source>
</evidence>
<keyword evidence="2" id="KW-0175">Coiled coil</keyword>
<dbReference type="InterPro" id="IPR000551">
    <property type="entry name" value="MerR-type_HTH_dom"/>
</dbReference>
<comment type="caution">
    <text evidence="4">The sequence shown here is derived from an EMBL/GenBank/DDBJ whole genome shotgun (WGS) entry which is preliminary data.</text>
</comment>
<dbReference type="SUPFAM" id="SSF46955">
    <property type="entry name" value="Putative DNA-binding domain"/>
    <property type="match status" value="1"/>
</dbReference>
<proteinExistence type="predicted"/>
<dbReference type="PRINTS" id="PR00040">
    <property type="entry name" value="HTHMERR"/>
</dbReference>
<dbReference type="SMART" id="SM00422">
    <property type="entry name" value="HTH_MERR"/>
    <property type="match status" value="1"/>
</dbReference>
<evidence type="ECO:0000256" key="2">
    <source>
        <dbReference type="SAM" id="Coils"/>
    </source>
</evidence>
<evidence type="ECO:0000259" key="3">
    <source>
        <dbReference type="PROSITE" id="PS50937"/>
    </source>
</evidence>
<dbReference type="Pfam" id="PF13411">
    <property type="entry name" value="MerR_1"/>
    <property type="match status" value="1"/>
</dbReference>
<evidence type="ECO:0000256" key="1">
    <source>
        <dbReference type="ARBA" id="ARBA00023125"/>
    </source>
</evidence>
<dbReference type="InterPro" id="IPR047057">
    <property type="entry name" value="MerR_fam"/>
</dbReference>
<dbReference type="PANTHER" id="PTHR30204">
    <property type="entry name" value="REDOX-CYCLING DRUG-SENSING TRANSCRIPTIONAL ACTIVATOR SOXR"/>
    <property type="match status" value="1"/>
</dbReference>
<gene>
    <name evidence="4" type="ORF">P7I32_11430</name>
</gene>